<accession>A0ABY4S5R9</accession>
<dbReference type="EMBL" id="CP097635">
    <property type="protein sequence ID" value="URI08338.1"/>
    <property type="molecule type" value="Genomic_DNA"/>
</dbReference>
<gene>
    <name evidence="2" type="ORF">MW290_07145</name>
</gene>
<feature type="transmembrane region" description="Helical" evidence="1">
    <location>
        <begin position="21"/>
        <end position="42"/>
    </location>
</feature>
<evidence type="ECO:0000256" key="1">
    <source>
        <dbReference type="SAM" id="Phobius"/>
    </source>
</evidence>
<keyword evidence="3" id="KW-1185">Reference proteome</keyword>
<feature type="transmembrane region" description="Helical" evidence="1">
    <location>
        <begin position="62"/>
        <end position="79"/>
    </location>
</feature>
<evidence type="ECO:0000313" key="3">
    <source>
        <dbReference type="Proteomes" id="UP001056201"/>
    </source>
</evidence>
<keyword evidence="1" id="KW-0472">Membrane</keyword>
<protein>
    <submittedName>
        <fullName evidence="2">Uncharacterized protein</fullName>
    </submittedName>
</protein>
<sequence>MNSQLPLDKTARWAGDDTRDASLRWAGLWAPLFAVAVALLWAECLPRALVMDLIHENGPVESLTTLLYLCAAVALWCVARPQQGGATRLGLTVMLLAFAAREQDLHKAFTDTSVLKVSFYLNDHPLHQKLVALPILLVIAGTALWLLARHARPMWQGLRRARPLAITVAIFFVTLVATKVIDRSFAILAEDFGVHMSDQLDTILSALEEVVECSLPLIAVAGLLQHQRERKAAEAEHPAP</sequence>
<reference evidence="2" key="1">
    <citation type="submission" date="2022-05" db="EMBL/GenBank/DDBJ databases">
        <title>An RpoN-dependent PEP-CTERM gene is involved in floc formation of an Aquincola tertiaricarbonis strain.</title>
        <authorList>
            <person name="Qiu D."/>
            <person name="Xia M."/>
        </authorList>
    </citation>
    <scope>NUCLEOTIDE SEQUENCE</scope>
    <source>
        <strain evidence="2">RN12</strain>
    </source>
</reference>
<evidence type="ECO:0000313" key="2">
    <source>
        <dbReference type="EMBL" id="URI08338.1"/>
    </source>
</evidence>
<proteinExistence type="predicted"/>
<keyword evidence="1" id="KW-1133">Transmembrane helix</keyword>
<feature type="transmembrane region" description="Helical" evidence="1">
    <location>
        <begin position="130"/>
        <end position="148"/>
    </location>
</feature>
<name>A0ABY4S5R9_AQUTE</name>
<dbReference type="RefSeq" id="WP_250196560.1">
    <property type="nucleotide sequence ID" value="NZ_CP097635.1"/>
</dbReference>
<organism evidence="2 3">
    <name type="scientific">Aquincola tertiaricarbonis</name>
    <dbReference type="NCBI Taxonomy" id="391953"/>
    <lineage>
        <taxon>Bacteria</taxon>
        <taxon>Pseudomonadati</taxon>
        <taxon>Pseudomonadota</taxon>
        <taxon>Betaproteobacteria</taxon>
        <taxon>Burkholderiales</taxon>
        <taxon>Sphaerotilaceae</taxon>
        <taxon>Aquincola</taxon>
    </lineage>
</organism>
<dbReference type="Proteomes" id="UP001056201">
    <property type="component" value="Chromosome 1"/>
</dbReference>
<keyword evidence="1" id="KW-0812">Transmembrane</keyword>
<feature type="transmembrane region" description="Helical" evidence="1">
    <location>
        <begin position="160"/>
        <end position="178"/>
    </location>
</feature>